<comment type="caution">
    <text evidence="2">The sequence shown here is derived from an EMBL/GenBank/DDBJ whole genome shotgun (WGS) entry which is preliminary data.</text>
</comment>
<proteinExistence type="predicted"/>
<evidence type="ECO:0000313" key="2">
    <source>
        <dbReference type="EMBL" id="MFC5665328.1"/>
    </source>
</evidence>
<dbReference type="PANTHER" id="PTHR24104">
    <property type="entry name" value="E3 UBIQUITIN-PROTEIN LIGASE NHLRC1-RELATED"/>
    <property type="match status" value="1"/>
</dbReference>
<reference evidence="3" key="1">
    <citation type="journal article" date="2019" name="Int. J. Syst. Evol. Microbiol.">
        <title>The Global Catalogue of Microorganisms (GCM) 10K type strain sequencing project: providing services to taxonomists for standard genome sequencing and annotation.</title>
        <authorList>
            <consortium name="The Broad Institute Genomics Platform"/>
            <consortium name="The Broad Institute Genome Sequencing Center for Infectious Disease"/>
            <person name="Wu L."/>
            <person name="Ma J."/>
        </authorList>
    </citation>
    <scope>NUCLEOTIDE SEQUENCE [LARGE SCALE GENOMIC DNA]</scope>
    <source>
        <strain evidence="3">CGMCC 4.1437</strain>
    </source>
</reference>
<evidence type="ECO:0000313" key="3">
    <source>
        <dbReference type="Proteomes" id="UP001595975"/>
    </source>
</evidence>
<keyword evidence="3" id="KW-1185">Reference proteome</keyword>
<dbReference type="Gene3D" id="2.40.10.500">
    <property type="match status" value="1"/>
</dbReference>
<name>A0ABW0X6G2_9ACTN</name>
<gene>
    <name evidence="2" type="ORF">ACFP3U_20390</name>
</gene>
<feature type="region of interest" description="Disordered" evidence="1">
    <location>
        <begin position="1"/>
        <end position="20"/>
    </location>
</feature>
<accession>A0ABW0X6G2</accession>
<evidence type="ECO:0000256" key="1">
    <source>
        <dbReference type="SAM" id="MobiDB-lite"/>
    </source>
</evidence>
<dbReference type="Proteomes" id="UP001595975">
    <property type="component" value="Unassembled WGS sequence"/>
</dbReference>
<sequence>MTPGRVTVMAGGGTKDEDGSPATEALLWDATGIAVDGAGTTLYIAQYRTGRVRVVSNGVIRTLAGGGEQDGDGAAGARSRLYGPLWVACDQSGRVFVSELGRGRVRMVEAGGAITDVAGRAPQGVAADSPGNLYIADWSPGSLLKVAPPPGGKVSDAATGLLCPRGVAANSTGDVYFTDETDHLVRKLSATGSLAVVAGGGTAYRDGDLATRSALENPTGLGLDAWGNLYISEGTAGRVRRVGADGIITTVVRSTAADGTSPTAEPGLLAHFRPFGLAVDGDGNLYVSDTGAGRVLCVEAAHRIPVPDPGATDLYPELVSPVTVPRGKVFDLGARLRNRGPATVDGARVKAALVLPEGLVSDGKTTTRRCERTFPGQSLKPHQGFLDAVFKIHAEPSARADTYIARLTVDHGGEKESHWLPVTVSTPVCDATELALTVYQVNIPDTRPGGDTAFRIELVGRAFQAVVPGPIDQTFTAPSGFVFTDSPATFGYYGAPGHVAPGLLKTRLLDGGRVLTVTGNPHVNSAPNGSDRSPLIYTLPARALGDAAPGTSTDGRARIGRLGPVPLAGSIGPSGQTAVAHLHTYPDEAGQSARSGQIFPRTLHVRALDGKNPGYAVPGALIRLTVLAPNLTGSTFLPATGPKDYVEVRTGPDGVATAPDLLAGRMPGDVVVYVTAPETPEAEARTVKLTVTVGA</sequence>
<protein>
    <submittedName>
        <fullName evidence="2">Uncharacterized protein</fullName>
    </submittedName>
</protein>
<organism evidence="2 3">
    <name type="scientific">Kitasatospora misakiensis</name>
    <dbReference type="NCBI Taxonomy" id="67330"/>
    <lineage>
        <taxon>Bacteria</taxon>
        <taxon>Bacillati</taxon>
        <taxon>Actinomycetota</taxon>
        <taxon>Actinomycetes</taxon>
        <taxon>Kitasatosporales</taxon>
        <taxon>Streptomycetaceae</taxon>
        <taxon>Kitasatospora</taxon>
    </lineage>
</organism>
<dbReference type="EMBL" id="JBHSOF010000026">
    <property type="protein sequence ID" value="MFC5665328.1"/>
    <property type="molecule type" value="Genomic_DNA"/>
</dbReference>
<dbReference type="PANTHER" id="PTHR24104:SF25">
    <property type="entry name" value="PROTEIN LIN-41"/>
    <property type="match status" value="1"/>
</dbReference>
<dbReference type="Gene3D" id="2.120.10.30">
    <property type="entry name" value="TolB, C-terminal domain"/>
    <property type="match status" value="3"/>
</dbReference>
<dbReference type="RefSeq" id="WP_380227019.1">
    <property type="nucleotide sequence ID" value="NZ_JBHSOF010000026.1"/>
</dbReference>
<dbReference type="InterPro" id="IPR011042">
    <property type="entry name" value="6-blade_b-propeller_TolB-like"/>
</dbReference>
<dbReference type="SUPFAM" id="SSF101898">
    <property type="entry name" value="NHL repeat"/>
    <property type="match status" value="1"/>
</dbReference>
<dbReference type="InterPro" id="IPR050952">
    <property type="entry name" value="TRIM-NHL_E3_ligases"/>
</dbReference>